<dbReference type="InterPro" id="IPR058003">
    <property type="entry name" value="Phage_gp12"/>
</dbReference>
<dbReference type="EMBL" id="CYHC01000017">
    <property type="protein sequence ID" value="CUA91006.1"/>
    <property type="molecule type" value="Genomic_DNA"/>
</dbReference>
<protein>
    <recommendedName>
        <fullName evidence="3">Tail tubular protein B</fullName>
    </recommendedName>
</protein>
<reference evidence="1 2" key="1">
    <citation type="submission" date="2015-08" db="EMBL/GenBank/DDBJ databases">
        <authorList>
            <person name="Varghese N."/>
        </authorList>
    </citation>
    <scope>NUCLEOTIDE SEQUENCE [LARGE SCALE GENOMIC DNA]</scope>
    <source>
        <strain evidence="1 2">DSM 18167</strain>
    </source>
</reference>
<comment type="caution">
    <text evidence="1">The sequence shown here is derived from an EMBL/GenBank/DDBJ whole genome shotgun (WGS) entry which is preliminary data.</text>
</comment>
<sequence>MAVISGSVPNLINGVSQQPFALRLASQAEAQVNGYSSVVEGLTKRPPTKHVARIMGALPAASFVHIINRDVTERYVVVAVDGDLKVFDLAGNEKVVNFPAGKGYLSSARCNFSAVTVADYTFFLNRDMAVAMTEEIKPARGNEAILYFRQGTYAATYTVTIDALDPFTFTTSTTDPAEIQTNAIATRMAGLINANEDFQADVYSSTLHVRRKDGGPFEIKSGDSIGDTAIVCVTKQTQSYVDLPGRAVHGYQCEITGAPGNVFDNYWLEYDASGTGGNDGVWREIAAPGRKIAFDGGTMPHTLVRNGDGTFTFAPAEWAKCGAGSDATTPKPSFVGKTINDIFFYRNRLGFIADEAVIFSRSSAHFNFWRETATQVLDTDPIDVATSHVKVSILRHAVPFNESLLLFSDQTQFMLGASEALTPGTVSLDQVTEFETSPLAKPVGAGSFVYFCTLKGDFTGVREYYLDGVSKTNNANDVTNHVPRYVAAGVFKLAASTNEDILIALSSEKRDTIFVYKFYYSGQEKVQSSWSVWTLDAGCEILNAEFIENTLWLVIKRSDGVYLERMDIEAGKADAGLPYVVHLDRRLTETQVQSLHFDGSTTSFDLPYTESEDGSIVLVSRPGDATYRPGVVVPFQRSGSTLTVKGNLTHFYVGVRYALRYTFSPLLVRLNAAGGGQIANTEGRIQLRRALLNYADTGYFRVHVTPFRRPTFRYPFTGRIVGSGRNLIGEPTLETGSFRFPIMANNMGVEIVIVNDTHLPSRLLNLDWEALYTVRTQRMN</sequence>
<dbReference type="Pfam" id="PF25675">
    <property type="entry name" value="Phage_nozzle"/>
    <property type="match status" value="1"/>
</dbReference>
<organism evidence="1 2">
    <name type="scientific">Chelatococcus sambhunathii</name>
    <dbReference type="NCBI Taxonomy" id="363953"/>
    <lineage>
        <taxon>Bacteria</taxon>
        <taxon>Pseudomonadati</taxon>
        <taxon>Pseudomonadota</taxon>
        <taxon>Alphaproteobacteria</taxon>
        <taxon>Hyphomicrobiales</taxon>
        <taxon>Chelatococcaceae</taxon>
        <taxon>Chelatococcus</taxon>
    </lineage>
</organism>
<dbReference type="RefSeq" id="WP_055461020.1">
    <property type="nucleotide sequence ID" value="NZ_CYHC01000017.1"/>
</dbReference>
<evidence type="ECO:0000313" key="2">
    <source>
        <dbReference type="Proteomes" id="UP000182178"/>
    </source>
</evidence>
<name>A0ABM9UII7_9HYPH</name>
<proteinExistence type="predicted"/>
<evidence type="ECO:0000313" key="1">
    <source>
        <dbReference type="EMBL" id="CUA91006.1"/>
    </source>
</evidence>
<dbReference type="Proteomes" id="UP000182178">
    <property type="component" value="Unassembled WGS sequence"/>
</dbReference>
<keyword evidence="2" id="KW-1185">Reference proteome</keyword>
<accession>A0ABM9UII7</accession>
<gene>
    <name evidence="1" type="ORF">Ga0061061_11746</name>
</gene>
<evidence type="ECO:0008006" key="3">
    <source>
        <dbReference type="Google" id="ProtNLM"/>
    </source>
</evidence>